<evidence type="ECO:0000256" key="1">
    <source>
        <dbReference type="SAM" id="SignalP"/>
    </source>
</evidence>
<dbReference type="GO" id="GO:0016787">
    <property type="term" value="F:hydrolase activity"/>
    <property type="evidence" value="ECO:0007669"/>
    <property type="project" value="InterPro"/>
</dbReference>
<dbReference type="Gene3D" id="3.60.21.10">
    <property type="match status" value="1"/>
</dbReference>
<dbReference type="InterPro" id="IPR004843">
    <property type="entry name" value="Calcineurin-like_PHP"/>
</dbReference>
<dbReference type="Proteomes" id="UP000887540">
    <property type="component" value="Unplaced"/>
</dbReference>
<evidence type="ECO:0000313" key="4">
    <source>
        <dbReference type="WBParaSite" id="ACRNAN_scaffold10244.g31834.t1"/>
    </source>
</evidence>
<keyword evidence="1" id="KW-0732">Signal</keyword>
<dbReference type="CDD" id="cd07385">
    <property type="entry name" value="MPP_YkuE_C"/>
    <property type="match status" value="1"/>
</dbReference>
<evidence type="ECO:0000259" key="2">
    <source>
        <dbReference type="Pfam" id="PF00149"/>
    </source>
</evidence>
<dbReference type="AlphaFoldDB" id="A0A914CGQ6"/>
<dbReference type="PANTHER" id="PTHR31302:SF30">
    <property type="entry name" value="CALCINEURIN-LIKE PHOSPHOESTERASE DOMAIN-CONTAINING PROTEIN"/>
    <property type="match status" value="1"/>
</dbReference>
<dbReference type="Pfam" id="PF00149">
    <property type="entry name" value="Metallophos"/>
    <property type="match status" value="1"/>
</dbReference>
<keyword evidence="3" id="KW-1185">Reference proteome</keyword>
<feature type="domain" description="Calcineurin-like phosphoesterase" evidence="2">
    <location>
        <begin position="38"/>
        <end position="209"/>
    </location>
</feature>
<dbReference type="SUPFAM" id="SSF56300">
    <property type="entry name" value="Metallo-dependent phosphatases"/>
    <property type="match status" value="1"/>
</dbReference>
<accession>A0A914CGQ6</accession>
<proteinExistence type="predicted"/>
<feature type="signal peptide" evidence="1">
    <location>
        <begin position="1"/>
        <end position="15"/>
    </location>
</feature>
<dbReference type="InterPro" id="IPR029052">
    <property type="entry name" value="Metallo-depent_PP-like"/>
</dbReference>
<protein>
    <submittedName>
        <fullName evidence="4">Calcineurin-like phosphoesterase domain-containing protein</fullName>
    </submittedName>
</protein>
<evidence type="ECO:0000313" key="3">
    <source>
        <dbReference type="Proteomes" id="UP000887540"/>
    </source>
</evidence>
<reference evidence="4" key="1">
    <citation type="submission" date="2022-11" db="UniProtKB">
        <authorList>
            <consortium name="WormBaseParasite"/>
        </authorList>
    </citation>
    <scope>IDENTIFICATION</scope>
</reference>
<name>A0A914CGQ6_9BILA</name>
<organism evidence="3 4">
    <name type="scientific">Acrobeloides nanus</name>
    <dbReference type="NCBI Taxonomy" id="290746"/>
    <lineage>
        <taxon>Eukaryota</taxon>
        <taxon>Metazoa</taxon>
        <taxon>Ecdysozoa</taxon>
        <taxon>Nematoda</taxon>
        <taxon>Chromadorea</taxon>
        <taxon>Rhabditida</taxon>
        <taxon>Tylenchina</taxon>
        <taxon>Cephalobomorpha</taxon>
        <taxon>Cephaloboidea</taxon>
        <taxon>Cephalobidae</taxon>
        <taxon>Acrobeloides</taxon>
    </lineage>
</organism>
<dbReference type="WBParaSite" id="ACRNAN_scaffold10244.g31834.t1">
    <property type="protein sequence ID" value="ACRNAN_scaffold10244.g31834.t1"/>
    <property type="gene ID" value="ACRNAN_scaffold10244.g31834"/>
</dbReference>
<feature type="chain" id="PRO_5037792443" evidence="1">
    <location>
        <begin position="16"/>
        <end position="266"/>
    </location>
</feature>
<dbReference type="InterPro" id="IPR051158">
    <property type="entry name" value="Metallophosphoesterase_sf"/>
</dbReference>
<dbReference type="PANTHER" id="PTHR31302">
    <property type="entry name" value="TRANSMEMBRANE PROTEIN WITH METALLOPHOSPHOESTERASE DOMAIN-RELATED"/>
    <property type="match status" value="1"/>
</dbReference>
<sequence length="266" mass="30143">MLLTFFLVVIQYICCDKIIIRELSIPLSSYPKHLPPIKLAVISDLHGGGVVHLEQIAKVVERTNELRPDVILFVGDAVDGPRSQLEDLMKPLKFLQSKYGTYFVTGNHEYFYGDAMEWIDLFNNSYGMNVLDNKVVHINNICIVGLNDISSNRSGITNHSFRLEALLECNSNSPIILMHHNPIIADKIVRYTNENNLPLELILSGHTHSGQIYAMTPYTYFLLPYCYGFYQMHDSNAKLLVSAGTFYQGSPLKMPGRSEIWLITIS</sequence>